<evidence type="ECO:0000313" key="1">
    <source>
        <dbReference type="EMBL" id="CBX98819.1"/>
    </source>
</evidence>
<dbReference type="RefSeq" id="XP_003842298.1">
    <property type="nucleotide sequence ID" value="XM_003842250.1"/>
</dbReference>
<sequence length="192" mass="21759">MSTPIMATPQAPLTPEQRLAAEQQAQYARITRNLAIGGLVLCPIIAIMPPRKLDLYTFSLGVGFYLSADHLCTLRTGRGLISNLNPIKAVDSMPTERAKEMQRILREEREKSRKAGERTEVEEEGKGVTGILQKLWMGNETEGWKERRLMEEKKALEEGKSYTDMILEQIWEVWNWDKKKGGDGEGEGPKKE</sequence>
<dbReference type="GeneID" id="13282303"/>
<dbReference type="HOGENOM" id="CLU_090064_1_0_1"/>
<dbReference type="eggNOG" id="ENOG502SD8H">
    <property type="taxonomic scope" value="Eukaryota"/>
</dbReference>
<proteinExistence type="predicted"/>
<reference evidence="2" key="1">
    <citation type="journal article" date="2011" name="Nat. Commun.">
        <title>Effector diversification within compartments of the Leptosphaeria maculans genome affected by Repeat-Induced Point mutations.</title>
        <authorList>
            <person name="Rouxel T."/>
            <person name="Grandaubert J."/>
            <person name="Hane J.K."/>
            <person name="Hoede C."/>
            <person name="van de Wouw A.P."/>
            <person name="Couloux A."/>
            <person name="Dominguez V."/>
            <person name="Anthouard V."/>
            <person name="Bally P."/>
            <person name="Bourras S."/>
            <person name="Cozijnsen A.J."/>
            <person name="Ciuffetti L.M."/>
            <person name="Degrave A."/>
            <person name="Dilmaghani A."/>
            <person name="Duret L."/>
            <person name="Fudal I."/>
            <person name="Goodwin S.B."/>
            <person name="Gout L."/>
            <person name="Glaser N."/>
            <person name="Linglin J."/>
            <person name="Kema G.H.J."/>
            <person name="Lapalu N."/>
            <person name="Lawrence C.B."/>
            <person name="May K."/>
            <person name="Meyer M."/>
            <person name="Ollivier B."/>
            <person name="Poulain J."/>
            <person name="Schoch C.L."/>
            <person name="Simon A."/>
            <person name="Spatafora J.W."/>
            <person name="Stachowiak A."/>
            <person name="Turgeon B.G."/>
            <person name="Tyler B.M."/>
            <person name="Vincent D."/>
            <person name="Weissenbach J."/>
            <person name="Amselem J."/>
            <person name="Quesneville H."/>
            <person name="Oliver R.P."/>
            <person name="Wincker P."/>
            <person name="Balesdent M.-H."/>
            <person name="Howlett B.J."/>
        </authorList>
    </citation>
    <scope>NUCLEOTIDE SEQUENCE [LARGE SCALE GENOMIC DNA]</scope>
    <source>
        <strain evidence="2">JN3 / isolate v23.1.3 / race Av1-4-5-6-7-8</strain>
    </source>
</reference>
<dbReference type="EMBL" id="FP929134">
    <property type="protein sequence ID" value="CBX98819.1"/>
    <property type="molecule type" value="Genomic_DNA"/>
</dbReference>
<protein>
    <recommendedName>
        <fullName evidence="3">Rhomboid family membrane protein</fullName>
    </recommendedName>
</protein>
<dbReference type="Proteomes" id="UP000002668">
    <property type="component" value="Genome"/>
</dbReference>
<evidence type="ECO:0000313" key="2">
    <source>
        <dbReference type="Proteomes" id="UP000002668"/>
    </source>
</evidence>
<evidence type="ECO:0008006" key="3">
    <source>
        <dbReference type="Google" id="ProtNLM"/>
    </source>
</evidence>
<keyword evidence="2" id="KW-1185">Reference proteome</keyword>
<organism evidence="2">
    <name type="scientific">Leptosphaeria maculans (strain JN3 / isolate v23.1.3 / race Av1-4-5-6-7-8)</name>
    <name type="common">Blackleg fungus</name>
    <name type="synonym">Phoma lingam</name>
    <dbReference type="NCBI Taxonomy" id="985895"/>
    <lineage>
        <taxon>Eukaryota</taxon>
        <taxon>Fungi</taxon>
        <taxon>Dikarya</taxon>
        <taxon>Ascomycota</taxon>
        <taxon>Pezizomycotina</taxon>
        <taxon>Dothideomycetes</taxon>
        <taxon>Pleosporomycetidae</taxon>
        <taxon>Pleosporales</taxon>
        <taxon>Pleosporineae</taxon>
        <taxon>Leptosphaeriaceae</taxon>
        <taxon>Plenodomus</taxon>
        <taxon>Plenodomus lingam/Leptosphaeria maculans species complex</taxon>
    </lineage>
</organism>
<dbReference type="VEuPathDB" id="FungiDB:LEMA_P080580.1"/>
<accession>E5A5C1</accession>
<dbReference type="OMA" id="WMGGESE"/>
<dbReference type="OrthoDB" id="5411041at2759"/>
<dbReference type="AlphaFoldDB" id="E5A5C1"/>
<name>E5A5C1_LEPMJ</name>
<dbReference type="InParanoid" id="E5A5C1"/>
<gene>
    <name evidence="1" type="ORF">LEMA_P080580.1</name>
</gene>